<sequence>MSRCRDCFTWGLMMLMAFAFQARAQQSAATCNTFAPLTSPTFGNLSVTSSQIPVFGGDQFANKGRVIDNDLTNTAAYSFLVAGSAYLEVKDNNATGANLYPAGTFAGFVVSDNTILSAFGTTTITTYEGNTLQETSTTGSLLATGIASGQAQLGFITTKPFDRIRVTFSALGAGTVSVYYAVVQRYCASQTLACNTPTPVNNPAFAVAVSPANTGVSGVNVGSISNANNAVSNDNTDFASVNIIANVGTASFAIKDQVTDYPAGTFAGLDISRSGLLSVGALSDLTISTYLNGVATGQSVSGSSLLAVGSSILNGTGRQTVGFVATQPFDEIKLTFSGVTIGVTNIYGAVFQRFCAGTQLACNVLTPVANPAQPVYVDGRNTGIDATLCAACSINNSQNAIDSDPSNFASIELTAGVATSASFAVANAIDTYAVNSFAGFDIETNSLLNANALSTATISLYNNGALVQTGTGNALIVGATTGLQDGRSRQIVGIVANVAYDEVKVTFAQVASANLGSVRIYSAVLENTCTTSIVCNTAYNLSSPAFPAVIDGARTGVSGAVGVTLSSANVLNAQNVISASTTDFARITNTASVAAVTSIAVLDPVNTFPVGTFAGFTIRRVNGLVAADLFDQLTVTTYLDGVQQEVRSGRGALLDLSVALFGSTSGFVNVGFATTKAFDEIQLSVAPLVGLGVLGGGLDVFGAFIDTRTSTGGSLVCALNTNPDFTVTNINVPVSGNVRTNDNVPAGTTYGPAATLISQPGGSTPTLTLNNDGSFNFTSATAGVYVYSIPVCPAGTTTGCQTQTLTVTVLNPTVTTNNPVANPDFATITGAATNPTPVTLDVTANDLPGNTGGSLGTPTIAAGPANGSASINGGGNLVYTPAAGFVGTDVVTYQVCETPGGLCATATVTIRVNAAGSPAVVSINDDYVSTPNGTPATGNLLDNDLGTGLTVSNPGTTVTSSGTLVTTSTGTFSFTAAPGTTGPATFTYTACDNASNCGTATLHVLVGQPVTPAPVLLTNPDFTVTNINVPVSGNVRTNDNVPAGTTYGPAATLISQPGGSTPTLTLNNDGSFNFTSATAGVYVYSIPVCPAGTTTGCQTQTLTVTVLNPTVTTNNPVANPDFATITGAATNPTPVTLDVTANDLPGNTGGTLGTPTIAAGPANGTASINGSGNLVYTPTAGFVGTDVVTYQVCETPGGLCATATVTIRVNAAGSPAVVSINDDYVSTPNATSSTGNLLDNDLGTGLTVSNPGTTVTSSGTLVTTASGSFTFTPAAGVSGPATFTYTACDNASNCGTATLHVLVGQPLPDLTPTIELPSNNFTVSGAESVKNFTVRIEEVAGGQTASGNIVFTITAPFGYSLAFDNSLTNTAVSGGGNVPVDNTKWTVTSNNGLQLTLKINAGQFIPARGNSNIGFTITRTVTNSGTTSNITVNVADDASKTYDSKPENNIYSRNINAL</sequence>
<dbReference type="RefSeq" id="WP_248478225.1">
    <property type="nucleotide sequence ID" value="NZ_JALPRF010000003.1"/>
</dbReference>
<comment type="caution">
    <text evidence="2">The sequence shown here is derived from an EMBL/GenBank/DDBJ whole genome shotgun (WGS) entry which is preliminary data.</text>
</comment>
<accession>A0ABT0HN74</accession>
<feature type="chain" id="PRO_5046939254" evidence="1">
    <location>
        <begin position="25"/>
        <end position="1458"/>
    </location>
</feature>
<gene>
    <name evidence="2" type="ORF">M0L20_17280</name>
</gene>
<dbReference type="NCBIfam" id="NF012211">
    <property type="entry name" value="tand_rpt_95"/>
    <property type="match status" value="3"/>
</dbReference>
<dbReference type="Gene3D" id="2.60.40.3440">
    <property type="match status" value="3"/>
</dbReference>
<evidence type="ECO:0000256" key="1">
    <source>
        <dbReference type="SAM" id="SignalP"/>
    </source>
</evidence>
<keyword evidence="3" id="KW-1185">Reference proteome</keyword>
<name>A0ABT0HN74_9BACT</name>
<keyword evidence="1" id="KW-0732">Signal</keyword>
<reference evidence="2 3" key="1">
    <citation type="submission" date="2022-04" db="EMBL/GenBank/DDBJ databases">
        <title>Spirosoma sp. strain RP8 genome sequencing and assembly.</title>
        <authorList>
            <person name="Jung Y."/>
        </authorList>
    </citation>
    <scope>NUCLEOTIDE SEQUENCE [LARGE SCALE GENOMIC DNA]</scope>
    <source>
        <strain evidence="2 3">RP8</strain>
    </source>
</reference>
<protein>
    <submittedName>
        <fullName evidence="2">Ig-like domain-containing protein</fullName>
    </submittedName>
</protein>
<proteinExistence type="predicted"/>
<evidence type="ECO:0000313" key="2">
    <source>
        <dbReference type="EMBL" id="MCK8493622.1"/>
    </source>
</evidence>
<organism evidence="2 3">
    <name type="scientific">Spirosoma liriopis</name>
    <dbReference type="NCBI Taxonomy" id="2937440"/>
    <lineage>
        <taxon>Bacteria</taxon>
        <taxon>Pseudomonadati</taxon>
        <taxon>Bacteroidota</taxon>
        <taxon>Cytophagia</taxon>
        <taxon>Cytophagales</taxon>
        <taxon>Cytophagaceae</taxon>
        <taxon>Spirosoma</taxon>
    </lineage>
</organism>
<dbReference type="Pfam" id="PF17963">
    <property type="entry name" value="Big_9"/>
    <property type="match status" value="4"/>
</dbReference>
<evidence type="ECO:0000313" key="3">
    <source>
        <dbReference type="Proteomes" id="UP001202180"/>
    </source>
</evidence>
<dbReference type="Proteomes" id="UP001202180">
    <property type="component" value="Unassembled WGS sequence"/>
</dbReference>
<feature type="signal peptide" evidence="1">
    <location>
        <begin position="1"/>
        <end position="24"/>
    </location>
</feature>
<dbReference type="EMBL" id="JALPRF010000003">
    <property type="protein sequence ID" value="MCK8493622.1"/>
    <property type="molecule type" value="Genomic_DNA"/>
</dbReference>